<evidence type="ECO:0000313" key="7">
    <source>
        <dbReference type="Proteomes" id="UP000626148"/>
    </source>
</evidence>
<dbReference type="PANTHER" id="PTHR30346:SF26">
    <property type="entry name" value="HYDROGEN PEROXIDE-INDUCIBLE GENES ACTIVATOR"/>
    <property type="match status" value="1"/>
</dbReference>
<dbReference type="FunFam" id="1.10.10.10:FF:000001">
    <property type="entry name" value="LysR family transcriptional regulator"/>
    <property type="match status" value="1"/>
</dbReference>
<reference evidence="6" key="1">
    <citation type="journal article" date="2014" name="Int. J. Syst. Evol. Microbiol.">
        <title>Complete genome sequence of Corynebacterium casei LMG S-19264T (=DSM 44701T), isolated from a smear-ripened cheese.</title>
        <authorList>
            <consortium name="US DOE Joint Genome Institute (JGI-PGF)"/>
            <person name="Walter F."/>
            <person name="Albersmeier A."/>
            <person name="Kalinowski J."/>
            <person name="Ruckert C."/>
        </authorList>
    </citation>
    <scope>NUCLEOTIDE SEQUENCE</scope>
    <source>
        <strain evidence="6">KCTC 22169</strain>
    </source>
</reference>
<dbReference type="GO" id="GO:0003700">
    <property type="term" value="F:DNA-binding transcription factor activity"/>
    <property type="evidence" value="ECO:0007669"/>
    <property type="project" value="InterPro"/>
</dbReference>
<name>A0A918K532_9GAMM</name>
<dbReference type="Gene3D" id="1.10.10.10">
    <property type="entry name" value="Winged helix-like DNA-binding domain superfamily/Winged helix DNA-binding domain"/>
    <property type="match status" value="1"/>
</dbReference>
<proteinExistence type="inferred from homology"/>
<evidence type="ECO:0000256" key="4">
    <source>
        <dbReference type="ARBA" id="ARBA00023163"/>
    </source>
</evidence>
<keyword evidence="7" id="KW-1185">Reference proteome</keyword>
<dbReference type="InterPro" id="IPR036388">
    <property type="entry name" value="WH-like_DNA-bd_sf"/>
</dbReference>
<dbReference type="EMBL" id="BMXR01000003">
    <property type="protein sequence ID" value="GGX47137.1"/>
    <property type="molecule type" value="Genomic_DNA"/>
</dbReference>
<dbReference type="SUPFAM" id="SSF46785">
    <property type="entry name" value="Winged helix' DNA-binding domain"/>
    <property type="match status" value="1"/>
</dbReference>
<dbReference type="PRINTS" id="PR00039">
    <property type="entry name" value="HTHLYSR"/>
</dbReference>
<gene>
    <name evidence="6" type="ORF">GCM10007392_12430</name>
</gene>
<accession>A0A918K532</accession>
<dbReference type="InterPro" id="IPR036390">
    <property type="entry name" value="WH_DNA-bd_sf"/>
</dbReference>
<dbReference type="CDD" id="cd05466">
    <property type="entry name" value="PBP2_LTTR_substrate"/>
    <property type="match status" value="1"/>
</dbReference>
<protein>
    <submittedName>
        <fullName evidence="6">LysR family transcriptional regulator</fullName>
    </submittedName>
</protein>
<comment type="caution">
    <text evidence="6">The sequence shown here is derived from an EMBL/GenBank/DDBJ whole genome shotgun (WGS) entry which is preliminary data.</text>
</comment>
<dbReference type="InterPro" id="IPR000847">
    <property type="entry name" value="LysR_HTH_N"/>
</dbReference>
<evidence type="ECO:0000256" key="1">
    <source>
        <dbReference type="ARBA" id="ARBA00009437"/>
    </source>
</evidence>
<dbReference type="GO" id="GO:0003677">
    <property type="term" value="F:DNA binding"/>
    <property type="evidence" value="ECO:0007669"/>
    <property type="project" value="UniProtKB-KW"/>
</dbReference>
<keyword evidence="4" id="KW-0804">Transcription</keyword>
<dbReference type="PANTHER" id="PTHR30346">
    <property type="entry name" value="TRANSCRIPTIONAL DUAL REGULATOR HCAR-RELATED"/>
    <property type="match status" value="1"/>
</dbReference>
<comment type="similarity">
    <text evidence="1">Belongs to the LysR transcriptional regulatory family.</text>
</comment>
<evidence type="ECO:0000313" key="6">
    <source>
        <dbReference type="EMBL" id="GGX47137.1"/>
    </source>
</evidence>
<feature type="domain" description="HTH lysR-type" evidence="5">
    <location>
        <begin position="1"/>
        <end position="58"/>
    </location>
</feature>
<reference evidence="6" key="2">
    <citation type="submission" date="2020-09" db="EMBL/GenBank/DDBJ databases">
        <authorList>
            <person name="Sun Q."/>
            <person name="Kim S."/>
        </authorList>
    </citation>
    <scope>NUCLEOTIDE SEQUENCE</scope>
    <source>
        <strain evidence="6">KCTC 22169</strain>
    </source>
</reference>
<organism evidence="6 7">
    <name type="scientific">Saccharospirillum salsuginis</name>
    <dbReference type="NCBI Taxonomy" id="418750"/>
    <lineage>
        <taxon>Bacteria</taxon>
        <taxon>Pseudomonadati</taxon>
        <taxon>Pseudomonadota</taxon>
        <taxon>Gammaproteobacteria</taxon>
        <taxon>Oceanospirillales</taxon>
        <taxon>Saccharospirillaceae</taxon>
        <taxon>Saccharospirillum</taxon>
    </lineage>
</organism>
<dbReference type="PROSITE" id="PS50931">
    <property type="entry name" value="HTH_LYSR"/>
    <property type="match status" value="1"/>
</dbReference>
<dbReference type="SUPFAM" id="SSF53850">
    <property type="entry name" value="Periplasmic binding protein-like II"/>
    <property type="match status" value="1"/>
</dbReference>
<dbReference type="Proteomes" id="UP000626148">
    <property type="component" value="Unassembled WGS sequence"/>
</dbReference>
<evidence type="ECO:0000259" key="5">
    <source>
        <dbReference type="PROSITE" id="PS50931"/>
    </source>
</evidence>
<keyword evidence="2" id="KW-0805">Transcription regulation</keyword>
<dbReference type="AlphaFoldDB" id="A0A918K532"/>
<dbReference type="RefSeq" id="WP_189607653.1">
    <property type="nucleotide sequence ID" value="NZ_BMXR01000003.1"/>
</dbReference>
<sequence>MDLRSLRYFVSAAEQGSITAAADQCHVAQPSISNAIAQLESEFGLRLFSRGKKGVALTPDGQIFLSEANRLLTSARQMEARFKATSKTPLHLGIHSQLASHDSGYLLQVVAKTLGDYRLDVQVSPAQAPDLWLTSARLCPTEYRFIPLLDQEYRLLAPTAWPIAKPVRMEDVLVYPWIDRLDCELRDHFLDLVPMLAERTQLKVDTEDLAVSLVRHRQGVTAMAVSDDIEDQWPDLQCLPLGDVMPEPFRIRRLGVALHPKTDPDVARLLGR</sequence>
<dbReference type="Pfam" id="PF00126">
    <property type="entry name" value="HTH_1"/>
    <property type="match status" value="1"/>
</dbReference>
<evidence type="ECO:0000256" key="3">
    <source>
        <dbReference type="ARBA" id="ARBA00023125"/>
    </source>
</evidence>
<evidence type="ECO:0000256" key="2">
    <source>
        <dbReference type="ARBA" id="ARBA00023015"/>
    </source>
</evidence>
<dbReference type="GO" id="GO:0032993">
    <property type="term" value="C:protein-DNA complex"/>
    <property type="evidence" value="ECO:0007669"/>
    <property type="project" value="TreeGrafter"/>
</dbReference>
<keyword evidence="3" id="KW-0238">DNA-binding</keyword>